<dbReference type="GO" id="GO:0047617">
    <property type="term" value="F:fatty acyl-CoA hydrolase activity"/>
    <property type="evidence" value="ECO:0007669"/>
    <property type="project" value="TreeGrafter"/>
</dbReference>
<dbReference type="RefSeq" id="WP_090973175.1">
    <property type="nucleotide sequence ID" value="NZ_FOLL01000006.1"/>
</dbReference>
<evidence type="ECO:0000313" key="4">
    <source>
        <dbReference type="Proteomes" id="UP000199577"/>
    </source>
</evidence>
<dbReference type="InterPro" id="IPR006684">
    <property type="entry name" value="YbgC/YbaW"/>
</dbReference>
<reference evidence="3 4" key="1">
    <citation type="submission" date="2016-10" db="EMBL/GenBank/DDBJ databases">
        <authorList>
            <person name="de Groot N.N."/>
        </authorList>
    </citation>
    <scope>NUCLEOTIDE SEQUENCE [LARGE SCALE GENOMIC DNA]</scope>
    <source>
        <strain evidence="3 4">DSM 22900</strain>
    </source>
</reference>
<dbReference type="Pfam" id="PF13279">
    <property type="entry name" value="4HBT_2"/>
    <property type="match status" value="1"/>
</dbReference>
<name>A0A1I1HGY6_9SPHI</name>
<keyword evidence="4" id="KW-1185">Reference proteome</keyword>
<dbReference type="AlphaFoldDB" id="A0A1I1HGY6"/>
<accession>A0A1I1HGY6</accession>
<dbReference type="PANTHER" id="PTHR31793:SF27">
    <property type="entry name" value="NOVEL THIOESTERASE SUPERFAMILY DOMAIN AND SAPOSIN A-TYPE DOMAIN CONTAINING PROTEIN (0610012H03RIK)"/>
    <property type="match status" value="1"/>
</dbReference>
<dbReference type="PANTHER" id="PTHR31793">
    <property type="entry name" value="4-HYDROXYBENZOYL-COA THIOESTERASE FAMILY MEMBER"/>
    <property type="match status" value="1"/>
</dbReference>
<dbReference type="InterPro" id="IPR029069">
    <property type="entry name" value="HotDog_dom_sf"/>
</dbReference>
<evidence type="ECO:0000313" key="3">
    <source>
        <dbReference type="EMBL" id="SFC21248.1"/>
    </source>
</evidence>
<sequence>MYTFETKVRVRYAETDQMGYVYYGNYATYYEVGRVELFRSLGFSYKALEDSGIMLPVMELRCKYLKPARYDEEITVRVHLREKPAVKIKFEYELFNPGGELINTGYTQLVFVDMKRNKPCMAPAGFLERLHTYFN</sequence>
<keyword evidence="2 3" id="KW-0378">Hydrolase</keyword>
<dbReference type="CDD" id="cd00586">
    <property type="entry name" value="4HBT"/>
    <property type="match status" value="1"/>
</dbReference>
<dbReference type="NCBIfam" id="TIGR00051">
    <property type="entry name" value="YbgC/FadM family acyl-CoA thioesterase"/>
    <property type="match status" value="1"/>
</dbReference>
<dbReference type="OrthoDB" id="9800856at2"/>
<dbReference type="Gene3D" id="3.10.129.10">
    <property type="entry name" value="Hotdog Thioesterase"/>
    <property type="match status" value="1"/>
</dbReference>
<evidence type="ECO:0000256" key="1">
    <source>
        <dbReference type="ARBA" id="ARBA00005953"/>
    </source>
</evidence>
<dbReference type="SUPFAM" id="SSF54637">
    <property type="entry name" value="Thioesterase/thiol ester dehydrase-isomerase"/>
    <property type="match status" value="1"/>
</dbReference>
<dbReference type="PIRSF" id="PIRSF003230">
    <property type="entry name" value="YbgC"/>
    <property type="match status" value="1"/>
</dbReference>
<dbReference type="EMBL" id="FOLL01000006">
    <property type="protein sequence ID" value="SFC21248.1"/>
    <property type="molecule type" value="Genomic_DNA"/>
</dbReference>
<dbReference type="InterPro" id="IPR050563">
    <property type="entry name" value="4-hydroxybenzoyl-CoA_TE"/>
</dbReference>
<organism evidence="3 4">
    <name type="scientific">Parapedobacter composti</name>
    <dbReference type="NCBI Taxonomy" id="623281"/>
    <lineage>
        <taxon>Bacteria</taxon>
        <taxon>Pseudomonadati</taxon>
        <taxon>Bacteroidota</taxon>
        <taxon>Sphingobacteriia</taxon>
        <taxon>Sphingobacteriales</taxon>
        <taxon>Sphingobacteriaceae</taxon>
        <taxon>Parapedobacter</taxon>
    </lineage>
</organism>
<comment type="similarity">
    <text evidence="1">Belongs to the 4-hydroxybenzoyl-CoA thioesterase family.</text>
</comment>
<gene>
    <name evidence="3" type="ORF">SAMN05421747_106100</name>
</gene>
<proteinExistence type="inferred from homology"/>
<evidence type="ECO:0000256" key="2">
    <source>
        <dbReference type="ARBA" id="ARBA00022801"/>
    </source>
</evidence>
<protein>
    <submittedName>
        <fullName evidence="3">Acyl-CoA thioester hydrolase</fullName>
    </submittedName>
</protein>
<dbReference type="STRING" id="623281.SAMN05421747_106100"/>
<dbReference type="Proteomes" id="UP000199577">
    <property type="component" value="Unassembled WGS sequence"/>
</dbReference>